<keyword evidence="2" id="KW-1185">Reference proteome</keyword>
<proteinExistence type="predicted"/>
<evidence type="ECO:0000313" key="1">
    <source>
        <dbReference type="EMBL" id="REC69927.1"/>
    </source>
</evidence>
<organism evidence="1 2">
    <name type="scientific">Epilithonimonas hispanica</name>
    <dbReference type="NCBI Taxonomy" id="358687"/>
    <lineage>
        <taxon>Bacteria</taxon>
        <taxon>Pseudomonadati</taxon>
        <taxon>Bacteroidota</taxon>
        <taxon>Flavobacteriia</taxon>
        <taxon>Flavobacteriales</taxon>
        <taxon>Weeksellaceae</taxon>
        <taxon>Chryseobacterium group</taxon>
        <taxon>Epilithonimonas</taxon>
    </lineage>
</organism>
<dbReference type="AlphaFoldDB" id="A0A3D9CWB6"/>
<sequence length="274" mass="31044">MLLYCTLIGVVIHSGYTKSTERIQKQQSIKTKTMARLNKNGILSGALGKIVFVNRAGEAHVRLRSGSSNQSKNSEASAKGFGVNSSQDSLVRHAITEKLYIRNYQCFAVNHRTRLRLTIQESKDQEGNIFQRYHNPQALVGTVFNNQWQWERATSFYPEYNLAQDHTMTVALPEINLGKQIKLPKNSTHATLNFHAFTIDPNMGNPVAEILSSITFNLEKNKNIPAQDWVFSIPNNAYWAIIIATISYTSHKNNIPEEHKHTGTYLWAKKIAKD</sequence>
<accession>A0A3D9CWB6</accession>
<comment type="caution">
    <text evidence="1">The sequence shown here is derived from an EMBL/GenBank/DDBJ whole genome shotgun (WGS) entry which is preliminary data.</text>
</comment>
<gene>
    <name evidence="1" type="ORF">DRF58_11545</name>
</gene>
<name>A0A3D9CWB6_9FLAO</name>
<protein>
    <submittedName>
        <fullName evidence="1">Uncharacterized protein</fullName>
    </submittedName>
</protein>
<evidence type="ECO:0000313" key="2">
    <source>
        <dbReference type="Proteomes" id="UP000256326"/>
    </source>
</evidence>
<dbReference type="Proteomes" id="UP000256326">
    <property type="component" value="Unassembled WGS sequence"/>
</dbReference>
<reference evidence="1 2" key="1">
    <citation type="journal article" date="2006" name="Int. J. Syst. Evol. Microbiol.">
        <title>Chryseobacterium hispanicum sp. nov., isolated from the drinking water distribution system of Sevilla, Spain.</title>
        <authorList>
            <person name="Gallego V."/>
            <person name="Garcia M.T."/>
            <person name="Ventosa A."/>
        </authorList>
    </citation>
    <scope>NUCLEOTIDE SEQUENCE [LARGE SCALE GENOMIC DNA]</scope>
    <source>
        <strain evidence="1 2">KCTC 22104</strain>
    </source>
</reference>
<dbReference type="EMBL" id="QNUG01000023">
    <property type="protein sequence ID" value="REC69927.1"/>
    <property type="molecule type" value="Genomic_DNA"/>
</dbReference>